<reference key="1">
    <citation type="submission" date="2019-01" db="UniProtKB">
        <authorList>
            <consortium name="RefSeq"/>
        </authorList>
    </citation>
    <scope>IDENTIFICATION</scope>
</reference>
<sequence length="113" mass="12251">MGRLGLILPGIICLRPSSCIVSSSLLPPPTSDFLLHLVGRYTTSHRPLDSSVQQGRLRHGGPWTFQQAPVPASPSDCGWFQSCPGTESSDQETTHHRDRVALSGASRSEVRCL</sequence>
<dbReference type="RefSeq" id="XP_025710378.1">
    <property type="nucleotide sequence ID" value="XM_025854593.1"/>
</dbReference>
<organism evidence="2 3">
    <name type="scientific">Callorhinus ursinus</name>
    <name type="common">Northern fur seal</name>
    <dbReference type="NCBI Taxonomy" id="34884"/>
    <lineage>
        <taxon>Eukaryota</taxon>
        <taxon>Metazoa</taxon>
        <taxon>Chordata</taxon>
        <taxon>Craniata</taxon>
        <taxon>Vertebrata</taxon>
        <taxon>Euteleostomi</taxon>
        <taxon>Mammalia</taxon>
        <taxon>Eutheria</taxon>
        <taxon>Laurasiatheria</taxon>
        <taxon>Carnivora</taxon>
        <taxon>Caniformia</taxon>
        <taxon>Pinnipedia</taxon>
        <taxon>Otariidae</taxon>
        <taxon>Callorhinus</taxon>
    </lineage>
</organism>
<dbReference type="Proteomes" id="UP000286641">
    <property type="component" value="Unplaced"/>
</dbReference>
<keyword evidence="3" id="KW-0808">Transferase</keyword>
<keyword evidence="2" id="KW-1185">Reference proteome</keyword>
<dbReference type="GO" id="GO:0016301">
    <property type="term" value="F:kinase activity"/>
    <property type="evidence" value="ECO:0007669"/>
    <property type="project" value="UniProtKB-KW"/>
</dbReference>
<dbReference type="CTD" id="7305"/>
<protein>
    <submittedName>
        <fullName evidence="3">TYRO protein tyrosine kinase-binding protein isoform X2</fullName>
    </submittedName>
</protein>
<keyword evidence="3" id="KW-0418">Kinase</keyword>
<evidence type="ECO:0000313" key="3">
    <source>
        <dbReference type="RefSeq" id="XP_025710378.1"/>
    </source>
</evidence>
<accession>A0A3Q7MRX1</accession>
<dbReference type="AlphaFoldDB" id="A0A3Q7MRX1"/>
<feature type="region of interest" description="Disordered" evidence="1">
    <location>
        <begin position="83"/>
        <end position="113"/>
    </location>
</feature>
<proteinExistence type="predicted"/>
<name>A0A3Q7MRX1_CALUR</name>
<gene>
    <name evidence="3" type="primary">TYROBP</name>
</gene>
<evidence type="ECO:0000313" key="2">
    <source>
        <dbReference type="Proteomes" id="UP000286641"/>
    </source>
</evidence>
<evidence type="ECO:0000256" key="1">
    <source>
        <dbReference type="SAM" id="MobiDB-lite"/>
    </source>
</evidence>
<reference evidence="3" key="2">
    <citation type="submission" date="2025-08" db="UniProtKB">
        <authorList>
            <consortium name="RefSeq"/>
        </authorList>
    </citation>
    <scope>IDENTIFICATION</scope>
    <source>
        <tissue evidence="3">Blood</tissue>
    </source>
</reference>